<reference evidence="2" key="1">
    <citation type="submission" date="2023-01" db="EMBL/GenBank/DDBJ databases">
        <title>Exophiala dermititidis isolated from Cystic Fibrosis Patient.</title>
        <authorList>
            <person name="Kurbessoian T."/>
            <person name="Crocker A."/>
            <person name="Murante D."/>
            <person name="Hogan D.A."/>
            <person name="Stajich J.E."/>
        </authorList>
    </citation>
    <scope>NUCLEOTIDE SEQUENCE</scope>
    <source>
        <strain evidence="2">Ex8</strain>
    </source>
</reference>
<comment type="caution">
    <text evidence="2">The sequence shown here is derived from an EMBL/GenBank/DDBJ whole genome shotgun (WGS) entry which is preliminary data.</text>
</comment>
<name>A0AAN6J2I7_EXODE</name>
<gene>
    <name evidence="2" type="ORF">HRR80_000274</name>
</gene>
<proteinExistence type="predicted"/>
<feature type="region of interest" description="Disordered" evidence="1">
    <location>
        <begin position="1"/>
        <end position="85"/>
    </location>
</feature>
<dbReference type="AlphaFoldDB" id="A0AAN6J2I7"/>
<evidence type="ECO:0000313" key="3">
    <source>
        <dbReference type="Proteomes" id="UP001161757"/>
    </source>
</evidence>
<feature type="region of interest" description="Disordered" evidence="1">
    <location>
        <begin position="335"/>
        <end position="354"/>
    </location>
</feature>
<evidence type="ECO:0000256" key="1">
    <source>
        <dbReference type="SAM" id="MobiDB-lite"/>
    </source>
</evidence>
<evidence type="ECO:0000313" key="2">
    <source>
        <dbReference type="EMBL" id="KAJ8995506.1"/>
    </source>
</evidence>
<accession>A0AAN6J2I7</accession>
<feature type="compositionally biased region" description="Basic and acidic residues" evidence="1">
    <location>
        <begin position="31"/>
        <end position="40"/>
    </location>
</feature>
<dbReference type="Proteomes" id="UP001161757">
    <property type="component" value="Unassembled WGS sequence"/>
</dbReference>
<organism evidence="2 3">
    <name type="scientific">Exophiala dermatitidis</name>
    <name type="common">Black yeast-like fungus</name>
    <name type="synonym">Wangiella dermatitidis</name>
    <dbReference type="NCBI Taxonomy" id="5970"/>
    <lineage>
        <taxon>Eukaryota</taxon>
        <taxon>Fungi</taxon>
        <taxon>Dikarya</taxon>
        <taxon>Ascomycota</taxon>
        <taxon>Pezizomycotina</taxon>
        <taxon>Eurotiomycetes</taxon>
        <taxon>Chaetothyriomycetidae</taxon>
        <taxon>Chaetothyriales</taxon>
        <taxon>Herpotrichiellaceae</taxon>
        <taxon>Exophiala</taxon>
    </lineage>
</organism>
<sequence length="443" mass="49803">MASMDQQFDRSGFSLFPMPPTPPNRPRARAVRQDHQRTAGEDLNSARSHQRHSDGPSLKPAPLRFRKKRPTSIQPPVPTTSKYVPENDYASVAPSSPTIPWPQLVLDEHEEQWPLQPPSCSLAPSQRTSSCRSSQFLGPEGELDRKKLSVYLSGVLDTSFRVDVDSVDDTPLPLDHAERVSYASNDWRASYQSDPFSTANIADCQCPPGVVICRCCSSPEFEHFRRGHGGHKPKPSISSTTCFLAVPRARFRSTLVDVEEVDTPSSPPPLMYDSEDSEELDWSLPNSPTFEDRRQHYQQTPTPAPRPREPHTARPPVPSFSLPFSRGRQIRPKFHDDRNSMPWEQPSPSSTIPTLASISTVSTFTFDFGDEDDQTEYDPFDDHSDVSEIRTWEPIQKAKPVLVHCKGPSPISIKYGHDYHYKTRDAGYYSSTDTFGYATLSVS</sequence>
<protein>
    <submittedName>
        <fullName evidence="2">Uncharacterized protein</fullName>
    </submittedName>
</protein>
<feature type="region of interest" description="Disordered" evidence="1">
    <location>
        <begin position="257"/>
        <end position="326"/>
    </location>
</feature>
<dbReference type="EMBL" id="JAJGCB010000001">
    <property type="protein sequence ID" value="KAJ8995506.1"/>
    <property type="molecule type" value="Genomic_DNA"/>
</dbReference>